<comment type="caution">
    <text evidence="2">The sequence shown here is derived from an EMBL/GenBank/DDBJ whole genome shotgun (WGS) entry which is preliminary data.</text>
</comment>
<feature type="domain" description="Pyruvate phosphate dikinase AMP/ATP-binding" evidence="1">
    <location>
        <begin position="58"/>
        <end position="266"/>
    </location>
</feature>
<protein>
    <recommendedName>
        <fullName evidence="1">Pyruvate phosphate dikinase AMP/ATP-binding domain-containing protein</fullName>
    </recommendedName>
</protein>
<evidence type="ECO:0000313" key="3">
    <source>
        <dbReference type="Proteomes" id="UP001500325"/>
    </source>
</evidence>
<keyword evidence="3" id="KW-1185">Reference proteome</keyword>
<dbReference type="Pfam" id="PF01326">
    <property type="entry name" value="PPDK_N"/>
    <property type="match status" value="1"/>
</dbReference>
<dbReference type="Gene3D" id="3.30.470.20">
    <property type="entry name" value="ATP-grasp fold, B domain"/>
    <property type="match status" value="1"/>
</dbReference>
<dbReference type="RefSeq" id="WP_345381631.1">
    <property type="nucleotide sequence ID" value="NZ_BAABIC010000011.1"/>
</dbReference>
<dbReference type="Gene3D" id="3.30.1490.20">
    <property type="entry name" value="ATP-grasp fold, A domain"/>
    <property type="match status" value="2"/>
</dbReference>
<sequence length="268" mass="27107">MPPMTPLAEATDQAEFGGKAMALGVAVRAGLPVPAGFALSVDAVEAVVREEPDVLAALRAACADGGARAVRSSAVGEDSGTASFAGAHCTVLGVCRPEAVVAAVRRVHASGATAGARAYRSRLGLGPCRMGVVVQDLVTADTAGVLFTRNPVTGAAERVIEASWGLGEAVVAGLVVPDRYRLDPRGRVLERTGGEKDVALRAGPAGTEEVAVAGPAVSAPCLDDAQLAVLHALAEACDAAYGTTEHDIEFAFSGGTVFLLQRRPITGG</sequence>
<dbReference type="PANTHER" id="PTHR43615:SF1">
    <property type="entry name" value="PPDK_N DOMAIN-CONTAINING PROTEIN"/>
    <property type="match status" value="1"/>
</dbReference>
<dbReference type="InterPro" id="IPR051549">
    <property type="entry name" value="PEP_Utilizing_Enz"/>
</dbReference>
<dbReference type="Proteomes" id="UP001500325">
    <property type="component" value="Unassembled WGS sequence"/>
</dbReference>
<accession>A0ABP8WRP6</accession>
<evidence type="ECO:0000259" key="1">
    <source>
        <dbReference type="Pfam" id="PF01326"/>
    </source>
</evidence>
<dbReference type="SUPFAM" id="SSF56059">
    <property type="entry name" value="Glutathione synthetase ATP-binding domain-like"/>
    <property type="match status" value="1"/>
</dbReference>
<organism evidence="2 3">
    <name type="scientific">Pseudonocardia yuanmonensis</name>
    <dbReference type="NCBI Taxonomy" id="1095914"/>
    <lineage>
        <taxon>Bacteria</taxon>
        <taxon>Bacillati</taxon>
        <taxon>Actinomycetota</taxon>
        <taxon>Actinomycetes</taxon>
        <taxon>Pseudonocardiales</taxon>
        <taxon>Pseudonocardiaceae</taxon>
        <taxon>Pseudonocardia</taxon>
    </lineage>
</organism>
<dbReference type="InterPro" id="IPR013815">
    <property type="entry name" value="ATP_grasp_subdomain_1"/>
</dbReference>
<reference evidence="3" key="1">
    <citation type="journal article" date="2019" name="Int. J. Syst. Evol. Microbiol.">
        <title>The Global Catalogue of Microorganisms (GCM) 10K type strain sequencing project: providing services to taxonomists for standard genome sequencing and annotation.</title>
        <authorList>
            <consortium name="The Broad Institute Genomics Platform"/>
            <consortium name="The Broad Institute Genome Sequencing Center for Infectious Disease"/>
            <person name="Wu L."/>
            <person name="Ma J."/>
        </authorList>
    </citation>
    <scope>NUCLEOTIDE SEQUENCE [LARGE SCALE GENOMIC DNA]</scope>
    <source>
        <strain evidence="3">JCM 18055</strain>
    </source>
</reference>
<dbReference type="EMBL" id="BAABIC010000011">
    <property type="protein sequence ID" value="GAA4694397.1"/>
    <property type="molecule type" value="Genomic_DNA"/>
</dbReference>
<dbReference type="PANTHER" id="PTHR43615">
    <property type="entry name" value="PHOSPHOENOLPYRUVATE SYNTHASE-RELATED"/>
    <property type="match status" value="1"/>
</dbReference>
<name>A0ABP8WRP6_9PSEU</name>
<dbReference type="InterPro" id="IPR002192">
    <property type="entry name" value="PPDK_AMP/ATP-bd"/>
</dbReference>
<evidence type="ECO:0000313" key="2">
    <source>
        <dbReference type="EMBL" id="GAA4694397.1"/>
    </source>
</evidence>
<gene>
    <name evidence="2" type="ORF">GCM10023215_35000</name>
</gene>
<proteinExistence type="predicted"/>